<dbReference type="PANTHER" id="PTHR15683">
    <property type="entry name" value="SCAFFOLD ATTACHMENT FACTOR B-RELATED"/>
    <property type="match status" value="1"/>
</dbReference>
<dbReference type="GO" id="GO:0005634">
    <property type="term" value="C:nucleus"/>
    <property type="evidence" value="ECO:0007669"/>
    <property type="project" value="UniProtKB-SubCell"/>
</dbReference>
<comment type="subcellular location">
    <subcellularLocation>
        <location evidence="1">Nucleus</location>
    </subcellularLocation>
</comment>
<dbReference type="EMBL" id="CALNXJ010000007">
    <property type="protein sequence ID" value="CAH3043617.1"/>
    <property type="molecule type" value="Genomic_DNA"/>
</dbReference>
<dbReference type="InterPro" id="IPR000504">
    <property type="entry name" value="RRM_dom"/>
</dbReference>
<dbReference type="SMART" id="SM00360">
    <property type="entry name" value="RRM"/>
    <property type="match status" value="1"/>
</dbReference>
<dbReference type="SUPFAM" id="SSF68906">
    <property type="entry name" value="SAP domain"/>
    <property type="match status" value="1"/>
</dbReference>
<dbReference type="GO" id="GO:0003723">
    <property type="term" value="F:RNA binding"/>
    <property type="evidence" value="ECO:0007669"/>
    <property type="project" value="UniProtKB-UniRule"/>
</dbReference>
<dbReference type="InterPro" id="IPR051738">
    <property type="entry name" value="SAF_Modulators"/>
</dbReference>
<dbReference type="GO" id="GO:0006357">
    <property type="term" value="P:regulation of transcription by RNA polymerase II"/>
    <property type="evidence" value="ECO:0007669"/>
    <property type="project" value="TreeGrafter"/>
</dbReference>
<feature type="compositionally biased region" description="Basic and acidic residues" evidence="5">
    <location>
        <begin position="228"/>
        <end position="241"/>
    </location>
</feature>
<evidence type="ECO:0000259" key="7">
    <source>
        <dbReference type="PROSITE" id="PS50800"/>
    </source>
</evidence>
<evidence type="ECO:0000256" key="4">
    <source>
        <dbReference type="PROSITE-ProRule" id="PRU00176"/>
    </source>
</evidence>
<sequence length="1281" mass="144148">MATVLLGGRKLADLRVVDLRQELEKRGLEKSGVKAVLLERLQKALEVEKDYEEETSDFIPIDSVDLTGEDDEDDSEEQPSASPIASPQRQKQPKKTSITPDLKRKAAPKVEEPKESVKDEGDTVLDVDLKGDKAFKEEPLDADDLDSNKLDSIIDTSLTVKSEVGDDNNDGGDDNDGDEVNDDDDDDDDEEEEEKKDSEKDVEEDDGDLIPNEGDIKVEDLEEQNDLDNNKEVDDHSLIEEEKTEETEEDTHEMEGTEESADVEEPMETSGPAEISVEDTSEQMKDDSAAAMDMSELDGSKENSLSVSLFVHADDVQDDLDDDLKEAAAAEAAAKEAAAAEAAAKSQEKGEEKSEKGKTKDAENHVGKEDTKAADKAKEEKAKDGGTSKSQTSSSQSEKGKTGEAKIKDSKAADNKTTKTPGKSASSAKDKKETGKSLWVSNLSSVTRAADLKTRFSQYGKVVGAKIVTNSKAPGAQCFGLVTMSTSEEAAKCISHLHRTELHGKTITVDRAKGDRIPTTQSNSAKKPTDKKPIDKKQADRKPAVKKPAEKKPVEKKPAEKKPADKKPADKKPVEKKDKPADSSDKSKAKTDDKKPLAKKPVEKTPGKSTATKTPAKSSSRTTPKQQKSGCTSSSGKKDEGSKPVVSNKSSDKEKEKDKDQEKEKDKTEKSTDKDKSKEKDDKKPSKSPIKSIDEIRRDRQERQRLERAKEIREQRERERQERLRRERERLEREKMAERQRERERERERERRRLQVIREREIRERQERERIRLQREIERQRELERQRERERREREERERLERERRERLERERLERERIERDRLQRIERERLERLERERLERERLDRQRLERERLERERRSLKRHGAPFERGDPAHAQKPVGFWEEPKRAALGDERPRDFFSGSVGERDSRRDRPEVSSDRRDSRGGHREDGRQPAGAGRERRTEEWSRADERRLKKDERERRNEEGHRGRDKPHDHSRGARDRDLRDSRGNHETKAWATGGDLSGAGVGVLGAGMDPQKSLSILLERAGVRGILGSGASAQGHNVRGDLSKSIEEPNWRAPDPRDSRPPIPQAERGGNFTHGSSGLADIRNVHVDARFGSLSMDTSHRSVAITGGVESSKPPARDWRDTHGGSLTSRDRDALAARERERPRDRGAEVKQSIPRPGTMYDARDTRAPISRDSIPPRGAWGNGMDSRQNATPSLGVSNAGRPSVDDRSRAAVTARDSAPTPWNQPGSSLAAPVARGAYTGSAVPGAERRHPVAGDVRYEPYKGAPRVSMMRRY</sequence>
<feature type="compositionally biased region" description="Polar residues" evidence="5">
    <location>
        <begin position="418"/>
        <end position="427"/>
    </location>
</feature>
<dbReference type="SMART" id="SM00513">
    <property type="entry name" value="SAP"/>
    <property type="match status" value="1"/>
</dbReference>
<dbReference type="Pfam" id="PF00076">
    <property type="entry name" value="RRM_1"/>
    <property type="match status" value="1"/>
</dbReference>
<feature type="compositionally biased region" description="Polar residues" evidence="5">
    <location>
        <begin position="626"/>
        <end position="635"/>
    </location>
</feature>
<feature type="compositionally biased region" description="Basic and acidic residues" evidence="5">
    <location>
        <begin position="1045"/>
        <end position="1067"/>
    </location>
</feature>
<evidence type="ECO:0000256" key="2">
    <source>
        <dbReference type="ARBA" id="ARBA00022884"/>
    </source>
</evidence>
<feature type="region of interest" description="Disordered" evidence="5">
    <location>
        <begin position="782"/>
        <end position="804"/>
    </location>
</feature>
<evidence type="ECO:0000313" key="8">
    <source>
        <dbReference type="EMBL" id="CAH3043617.1"/>
    </source>
</evidence>
<evidence type="ECO:0000259" key="6">
    <source>
        <dbReference type="PROSITE" id="PS50102"/>
    </source>
</evidence>
<dbReference type="GO" id="GO:0043565">
    <property type="term" value="F:sequence-specific DNA binding"/>
    <property type="evidence" value="ECO:0007669"/>
    <property type="project" value="TreeGrafter"/>
</dbReference>
<evidence type="ECO:0008006" key="10">
    <source>
        <dbReference type="Google" id="ProtNLM"/>
    </source>
</evidence>
<organism evidence="8 9">
    <name type="scientific">Pocillopora meandrina</name>
    <dbReference type="NCBI Taxonomy" id="46732"/>
    <lineage>
        <taxon>Eukaryota</taxon>
        <taxon>Metazoa</taxon>
        <taxon>Cnidaria</taxon>
        <taxon>Anthozoa</taxon>
        <taxon>Hexacorallia</taxon>
        <taxon>Scleractinia</taxon>
        <taxon>Astrocoeniina</taxon>
        <taxon>Pocilloporidae</taxon>
        <taxon>Pocillopora</taxon>
    </lineage>
</organism>
<comment type="caution">
    <text evidence="8">The sequence shown here is derived from an EMBL/GenBank/DDBJ whole genome shotgun (WGS) entry which is preliminary data.</text>
</comment>
<dbReference type="PROSITE" id="PS50102">
    <property type="entry name" value="RRM"/>
    <property type="match status" value="1"/>
</dbReference>
<feature type="compositionally biased region" description="Basic and acidic residues" evidence="5">
    <location>
        <begin position="692"/>
        <end position="725"/>
    </location>
</feature>
<protein>
    <recommendedName>
        <fullName evidence="10">SAFB-like transcription modulator</fullName>
    </recommendedName>
</protein>
<dbReference type="Gene3D" id="3.30.70.330">
    <property type="match status" value="1"/>
</dbReference>
<name>A0AAU9VZK1_9CNID</name>
<keyword evidence="2 4" id="KW-0694">RNA-binding</keyword>
<feature type="compositionally biased region" description="Basic and acidic residues" evidence="5">
    <location>
        <begin position="346"/>
        <end position="386"/>
    </location>
</feature>
<dbReference type="InterPro" id="IPR003034">
    <property type="entry name" value="SAP_dom"/>
</dbReference>
<dbReference type="InterPro" id="IPR036361">
    <property type="entry name" value="SAP_dom_sf"/>
</dbReference>
<evidence type="ECO:0000256" key="3">
    <source>
        <dbReference type="ARBA" id="ARBA00023242"/>
    </source>
</evidence>
<dbReference type="Pfam" id="PF02037">
    <property type="entry name" value="SAP"/>
    <property type="match status" value="1"/>
</dbReference>
<feature type="compositionally biased region" description="Basic and acidic residues" evidence="5">
    <location>
        <begin position="527"/>
        <end position="606"/>
    </location>
</feature>
<feature type="region of interest" description="Disordered" evidence="5">
    <location>
        <begin position="322"/>
        <end position="444"/>
    </location>
</feature>
<feature type="domain" description="RRM" evidence="6">
    <location>
        <begin position="436"/>
        <end position="514"/>
    </location>
</feature>
<feature type="domain" description="SAP" evidence="7">
    <location>
        <begin position="11"/>
        <end position="45"/>
    </location>
</feature>
<feature type="compositionally biased region" description="Basic and acidic residues" evidence="5">
    <location>
        <begin position="650"/>
        <end position="685"/>
    </location>
</feature>
<feature type="compositionally biased region" description="Basic and acidic residues" evidence="5">
    <location>
        <begin position="905"/>
        <end position="995"/>
    </location>
</feature>
<feature type="region of interest" description="Disordered" evidence="5">
    <location>
        <begin position="1035"/>
        <end position="1085"/>
    </location>
</feature>
<feature type="region of interest" description="Disordered" evidence="5">
    <location>
        <begin position="1113"/>
        <end position="1239"/>
    </location>
</feature>
<gene>
    <name evidence="8" type="ORF">PMEA_00031647</name>
</gene>
<feature type="compositionally biased region" description="Low complexity" evidence="5">
    <location>
        <begin position="607"/>
        <end position="625"/>
    </location>
</feature>
<feature type="compositionally biased region" description="Low complexity" evidence="5">
    <location>
        <begin position="327"/>
        <end position="345"/>
    </location>
</feature>
<feature type="compositionally biased region" description="Acidic residues" evidence="5">
    <location>
        <begin position="67"/>
        <end position="77"/>
    </location>
</feature>
<feature type="region of interest" description="Disordered" evidence="5">
    <location>
        <begin position="49"/>
        <end position="302"/>
    </location>
</feature>
<feature type="compositionally biased region" description="Polar residues" evidence="5">
    <location>
        <begin position="1193"/>
        <end position="1204"/>
    </location>
</feature>
<dbReference type="PROSITE" id="PS50800">
    <property type="entry name" value="SAP"/>
    <property type="match status" value="1"/>
</dbReference>
<reference evidence="8 9" key="1">
    <citation type="submission" date="2022-05" db="EMBL/GenBank/DDBJ databases">
        <authorList>
            <consortium name="Genoscope - CEA"/>
            <person name="William W."/>
        </authorList>
    </citation>
    <scope>NUCLEOTIDE SEQUENCE [LARGE SCALE GENOMIC DNA]</scope>
</reference>
<dbReference type="InterPro" id="IPR035979">
    <property type="entry name" value="RBD_domain_sf"/>
</dbReference>
<feature type="compositionally biased region" description="Polar residues" evidence="5">
    <location>
        <begin position="83"/>
        <end position="99"/>
    </location>
</feature>
<feature type="compositionally biased region" description="Basic and acidic residues" evidence="5">
    <location>
        <begin position="500"/>
        <end position="516"/>
    </location>
</feature>
<dbReference type="SUPFAM" id="SSF54928">
    <property type="entry name" value="RNA-binding domain, RBD"/>
    <property type="match status" value="1"/>
</dbReference>
<evidence type="ECO:0000256" key="5">
    <source>
        <dbReference type="SAM" id="MobiDB-lite"/>
    </source>
</evidence>
<evidence type="ECO:0000313" key="9">
    <source>
        <dbReference type="Proteomes" id="UP001159428"/>
    </source>
</evidence>
<feature type="compositionally biased region" description="Basic and acidic residues" evidence="5">
    <location>
        <begin position="101"/>
        <end position="139"/>
    </location>
</feature>
<feature type="compositionally biased region" description="Basic and acidic residues" evidence="5">
    <location>
        <begin position="866"/>
        <end position="875"/>
    </location>
</feature>
<feature type="compositionally biased region" description="Acidic residues" evidence="5">
    <location>
        <begin position="165"/>
        <end position="208"/>
    </location>
</feature>
<feature type="compositionally biased region" description="Basic and acidic residues" evidence="5">
    <location>
        <begin position="398"/>
        <end position="417"/>
    </location>
</feature>
<evidence type="ECO:0000256" key="1">
    <source>
        <dbReference type="ARBA" id="ARBA00004123"/>
    </source>
</evidence>
<dbReference type="Proteomes" id="UP001159428">
    <property type="component" value="Unassembled WGS sequence"/>
</dbReference>
<keyword evidence="3" id="KW-0539">Nucleus</keyword>
<keyword evidence="9" id="KW-1185">Reference proteome</keyword>
<dbReference type="PANTHER" id="PTHR15683:SF8">
    <property type="entry name" value="SCAFFOLD ATTACHMENT FACTOR B, ISOFORM B"/>
    <property type="match status" value="1"/>
</dbReference>
<proteinExistence type="predicted"/>
<dbReference type="GO" id="GO:0050684">
    <property type="term" value="P:regulation of mRNA processing"/>
    <property type="evidence" value="ECO:0007669"/>
    <property type="project" value="TreeGrafter"/>
</dbReference>
<feature type="compositionally biased region" description="Basic and acidic residues" evidence="5">
    <location>
        <begin position="1122"/>
        <end position="1156"/>
    </location>
</feature>
<feature type="compositionally biased region" description="Acidic residues" evidence="5">
    <location>
        <begin position="242"/>
        <end position="267"/>
    </location>
</feature>
<feature type="compositionally biased region" description="Low complexity" evidence="5">
    <location>
        <begin position="387"/>
        <end position="397"/>
    </location>
</feature>
<feature type="region of interest" description="Disordered" evidence="5">
    <location>
        <begin position="863"/>
        <end position="1004"/>
    </location>
</feature>
<feature type="compositionally biased region" description="Basic and acidic residues" evidence="5">
    <location>
        <begin position="884"/>
        <end position="898"/>
    </location>
</feature>
<feature type="region of interest" description="Disordered" evidence="5">
    <location>
        <begin position="500"/>
        <end position="725"/>
    </location>
</feature>
<dbReference type="InterPro" id="IPR012677">
    <property type="entry name" value="Nucleotide-bd_a/b_plait_sf"/>
</dbReference>
<accession>A0AAU9VZK1</accession>